<accession>A0A9Q1ANA8</accession>
<evidence type="ECO:0000313" key="2">
    <source>
        <dbReference type="Proteomes" id="UP001151752"/>
    </source>
</evidence>
<reference evidence="1" key="1">
    <citation type="submission" date="2022-11" db="EMBL/GenBank/DDBJ databases">
        <authorList>
            <person name="Hyden B.L."/>
            <person name="Feng K."/>
            <person name="Yates T."/>
            <person name="Jawdy S."/>
            <person name="Smart L.B."/>
            <person name="Muchero W."/>
        </authorList>
    </citation>
    <scope>NUCLEOTIDE SEQUENCE</scope>
    <source>
        <tissue evidence="1">Shoot tip</tissue>
    </source>
</reference>
<dbReference type="Proteomes" id="UP001151752">
    <property type="component" value="Chromosome 16"/>
</dbReference>
<protein>
    <submittedName>
        <fullName evidence="1">Uncharacterized protein</fullName>
    </submittedName>
</protein>
<keyword evidence="2" id="KW-1185">Reference proteome</keyword>
<comment type="caution">
    <text evidence="1">The sequence shown here is derived from an EMBL/GenBank/DDBJ whole genome shotgun (WGS) entry which is preliminary data.</text>
</comment>
<reference evidence="1" key="2">
    <citation type="journal article" date="2023" name="Int. J. Mol. Sci.">
        <title>De Novo Assembly and Annotation of 11 Diverse Shrub Willow (Salix) Genomes Reveals Novel Gene Organization in Sex-Linked Regions.</title>
        <authorList>
            <person name="Hyden B."/>
            <person name="Feng K."/>
            <person name="Yates T.B."/>
            <person name="Jawdy S."/>
            <person name="Cereghino C."/>
            <person name="Smart L.B."/>
            <person name="Muchero W."/>
        </authorList>
    </citation>
    <scope>NUCLEOTIDE SEQUENCE</scope>
    <source>
        <tissue evidence="1">Shoot tip</tissue>
    </source>
</reference>
<dbReference type="AlphaFoldDB" id="A0A9Q1ANA8"/>
<evidence type="ECO:0000313" key="1">
    <source>
        <dbReference type="EMBL" id="KAJ6777583.1"/>
    </source>
</evidence>
<organism evidence="1 2">
    <name type="scientific">Salix koriyanagi</name>
    <dbReference type="NCBI Taxonomy" id="2511006"/>
    <lineage>
        <taxon>Eukaryota</taxon>
        <taxon>Viridiplantae</taxon>
        <taxon>Streptophyta</taxon>
        <taxon>Embryophyta</taxon>
        <taxon>Tracheophyta</taxon>
        <taxon>Spermatophyta</taxon>
        <taxon>Magnoliopsida</taxon>
        <taxon>eudicotyledons</taxon>
        <taxon>Gunneridae</taxon>
        <taxon>Pentapetalae</taxon>
        <taxon>rosids</taxon>
        <taxon>fabids</taxon>
        <taxon>Malpighiales</taxon>
        <taxon>Salicaceae</taxon>
        <taxon>Saliceae</taxon>
        <taxon>Salix</taxon>
    </lineage>
</organism>
<name>A0A9Q1ANA8_9ROSI</name>
<proteinExistence type="predicted"/>
<dbReference type="EMBL" id="JAPFFM010000001">
    <property type="protein sequence ID" value="KAJ6777583.1"/>
    <property type="molecule type" value="Genomic_DNA"/>
</dbReference>
<sequence>MMASHRSREKQKFEATQICNLLRIVFDADQEIMEHSYLTVSTLRLSSSDYLLAVSMEVLSLFVATILAVEKQGGIRSTFRIFFAELLPVSDTSVR</sequence>
<gene>
    <name evidence="1" type="ORF">OIU74_001544</name>
</gene>